<accession>A0A0F9XAG8</accession>
<proteinExistence type="predicted"/>
<name>A0A0F9XAG8_9ZZZZ</name>
<reference evidence="1" key="1">
    <citation type="journal article" date="2015" name="Nature">
        <title>Complex archaea that bridge the gap between prokaryotes and eukaryotes.</title>
        <authorList>
            <person name="Spang A."/>
            <person name="Saw J.H."/>
            <person name="Jorgensen S.L."/>
            <person name="Zaremba-Niedzwiedzka K."/>
            <person name="Martijn J."/>
            <person name="Lind A.E."/>
            <person name="van Eijk R."/>
            <person name="Schleper C."/>
            <person name="Guy L."/>
            <person name="Ettema T.J."/>
        </authorList>
    </citation>
    <scope>NUCLEOTIDE SEQUENCE</scope>
</reference>
<dbReference type="EMBL" id="LAZR01000126">
    <property type="protein sequence ID" value="KKN88658.1"/>
    <property type="molecule type" value="Genomic_DNA"/>
</dbReference>
<protein>
    <submittedName>
        <fullName evidence="1">Uncharacterized protein</fullName>
    </submittedName>
</protein>
<organism evidence="1">
    <name type="scientific">marine sediment metagenome</name>
    <dbReference type="NCBI Taxonomy" id="412755"/>
    <lineage>
        <taxon>unclassified sequences</taxon>
        <taxon>metagenomes</taxon>
        <taxon>ecological metagenomes</taxon>
    </lineage>
</organism>
<evidence type="ECO:0000313" key="1">
    <source>
        <dbReference type="EMBL" id="KKN88658.1"/>
    </source>
</evidence>
<dbReference type="AlphaFoldDB" id="A0A0F9XAG8"/>
<sequence>MSIGGKSVGMVVNAAEVERLKKDAEEELKRIKDAKQFISHVIEVYELMKVTPFQNTIVVYPMIQKATRGGILIKSMDGSDWTRSEMRKNYHIVVDWDRNSELIEGVELENGRRVKGLDLKVGDGIQVDTFPFPFGLPHKLEKFAPDLKDVDLYGIRAFEVIAKFPGINGI</sequence>
<gene>
    <name evidence="1" type="ORF">LCGC14_0245490</name>
</gene>
<comment type="caution">
    <text evidence="1">The sequence shown here is derived from an EMBL/GenBank/DDBJ whole genome shotgun (WGS) entry which is preliminary data.</text>
</comment>